<keyword evidence="4" id="KW-0689">Ribosomal protein</keyword>
<evidence type="ECO:0000256" key="4">
    <source>
        <dbReference type="ARBA" id="ARBA00022980"/>
    </source>
</evidence>
<comment type="subcellular location">
    <subcellularLocation>
        <location evidence="1">Mitochondrion</location>
    </subcellularLocation>
</comment>
<evidence type="ECO:0000256" key="7">
    <source>
        <dbReference type="ARBA" id="ARBA00035189"/>
    </source>
</evidence>
<dbReference type="Pfam" id="PF10210">
    <property type="entry name" value="MRP-S32"/>
    <property type="match status" value="1"/>
</dbReference>
<evidence type="ECO:0000313" key="10">
    <source>
        <dbReference type="WBParaSite" id="ASIM_0000262701-mRNA-1"/>
    </source>
</evidence>
<evidence type="ECO:0000256" key="5">
    <source>
        <dbReference type="ARBA" id="ARBA00023128"/>
    </source>
</evidence>
<dbReference type="PANTHER" id="PTHR13450:SF4">
    <property type="entry name" value="LARGE RIBOSOMAL SUBUNIT PROTEIN ML42"/>
    <property type="match status" value="1"/>
</dbReference>
<dbReference type="GO" id="GO:0005762">
    <property type="term" value="C:mitochondrial large ribosomal subunit"/>
    <property type="evidence" value="ECO:0007669"/>
    <property type="project" value="TreeGrafter"/>
</dbReference>
<accession>A0A0M3J500</accession>
<reference evidence="8 9" key="2">
    <citation type="submission" date="2018-11" db="EMBL/GenBank/DDBJ databases">
        <authorList>
            <consortium name="Pathogen Informatics"/>
        </authorList>
    </citation>
    <scope>NUCLEOTIDE SEQUENCE [LARGE SCALE GENOMIC DNA]</scope>
</reference>
<dbReference type="InterPro" id="IPR019346">
    <property type="entry name" value="Ribosomal_mL42"/>
</dbReference>
<keyword evidence="5" id="KW-0496">Mitochondrion</keyword>
<evidence type="ECO:0000256" key="1">
    <source>
        <dbReference type="ARBA" id="ARBA00004173"/>
    </source>
</evidence>
<evidence type="ECO:0000313" key="9">
    <source>
        <dbReference type="Proteomes" id="UP000267096"/>
    </source>
</evidence>
<comment type="similarity">
    <text evidence="2">Belongs to the mitochondrion-specific ribosomal protein mL42 family.</text>
</comment>
<protein>
    <recommendedName>
        <fullName evidence="7">Large ribosomal subunit protein mL42</fullName>
    </recommendedName>
</protein>
<dbReference type="WBParaSite" id="ASIM_0000262701-mRNA-1">
    <property type="protein sequence ID" value="ASIM_0000262701-mRNA-1"/>
    <property type="gene ID" value="ASIM_0000262701"/>
</dbReference>
<evidence type="ECO:0000256" key="3">
    <source>
        <dbReference type="ARBA" id="ARBA00022946"/>
    </source>
</evidence>
<evidence type="ECO:0000256" key="6">
    <source>
        <dbReference type="ARBA" id="ARBA00023274"/>
    </source>
</evidence>
<dbReference type="PANTHER" id="PTHR13450">
    <property type="entry name" value="MITOCHONDRIAL 39S RIBOSOMAL PROTEIN L42"/>
    <property type="match status" value="1"/>
</dbReference>
<dbReference type="EMBL" id="UYRR01003356">
    <property type="protein sequence ID" value="VDK20031.1"/>
    <property type="molecule type" value="Genomic_DNA"/>
</dbReference>
<keyword evidence="3" id="KW-0809">Transit peptide</keyword>
<keyword evidence="9" id="KW-1185">Reference proteome</keyword>
<name>A0A0M3J500_ANISI</name>
<dbReference type="OrthoDB" id="1107506at2759"/>
<sequence length="128" mass="14865">MLSRLYRFTPIHRIVRSLRSTANTVIHESASASSSEAIAVEEDLDFNKPHTVVCKNGTIACWHPEEEFPYEHTRPIDLGQLRKEQSKLVSSVLKEEVVLESERSRMRKGPDNSELKEIFYTNKNEWYT</sequence>
<dbReference type="AlphaFoldDB" id="A0A0M3J500"/>
<organism evidence="10">
    <name type="scientific">Anisakis simplex</name>
    <name type="common">Herring worm</name>
    <dbReference type="NCBI Taxonomy" id="6269"/>
    <lineage>
        <taxon>Eukaryota</taxon>
        <taxon>Metazoa</taxon>
        <taxon>Ecdysozoa</taxon>
        <taxon>Nematoda</taxon>
        <taxon>Chromadorea</taxon>
        <taxon>Rhabditida</taxon>
        <taxon>Spirurina</taxon>
        <taxon>Ascaridomorpha</taxon>
        <taxon>Ascaridoidea</taxon>
        <taxon>Anisakidae</taxon>
        <taxon>Anisakis</taxon>
        <taxon>Anisakis simplex complex</taxon>
    </lineage>
</organism>
<evidence type="ECO:0000256" key="2">
    <source>
        <dbReference type="ARBA" id="ARBA00005556"/>
    </source>
</evidence>
<keyword evidence="6" id="KW-0687">Ribonucleoprotein</keyword>
<reference evidence="10" key="1">
    <citation type="submission" date="2017-02" db="UniProtKB">
        <authorList>
            <consortium name="WormBaseParasite"/>
        </authorList>
    </citation>
    <scope>IDENTIFICATION</scope>
</reference>
<gene>
    <name evidence="8" type="ORF">ASIM_LOCUS2483</name>
</gene>
<dbReference type="Proteomes" id="UP000267096">
    <property type="component" value="Unassembled WGS sequence"/>
</dbReference>
<proteinExistence type="inferred from homology"/>
<evidence type="ECO:0000313" key="8">
    <source>
        <dbReference type="EMBL" id="VDK20031.1"/>
    </source>
</evidence>